<dbReference type="CDD" id="cd01288">
    <property type="entry name" value="FabZ"/>
    <property type="match status" value="1"/>
</dbReference>
<feature type="active site" evidence="9">
    <location>
        <position position="48"/>
    </location>
</feature>
<evidence type="ECO:0000256" key="9">
    <source>
        <dbReference type="HAMAP-Rule" id="MF_00406"/>
    </source>
</evidence>
<dbReference type="Proteomes" id="UP000601597">
    <property type="component" value="Unassembled WGS sequence"/>
</dbReference>
<dbReference type="Pfam" id="PF07977">
    <property type="entry name" value="FabA"/>
    <property type="match status" value="1"/>
</dbReference>
<comment type="similarity">
    <text evidence="2 9">Belongs to the thioester dehydratase family. FabZ subfamily.</text>
</comment>
<keyword evidence="5 9" id="KW-0441">Lipid A biosynthesis</keyword>
<comment type="caution">
    <text evidence="10">The sequence shown here is derived from an EMBL/GenBank/DDBJ whole genome shotgun (WGS) entry which is preliminary data.</text>
</comment>
<dbReference type="InterPro" id="IPR029069">
    <property type="entry name" value="HotDog_dom_sf"/>
</dbReference>
<keyword evidence="7 9" id="KW-0456">Lyase</keyword>
<dbReference type="NCBIfam" id="TIGR01750">
    <property type="entry name" value="fabZ"/>
    <property type="match status" value="1"/>
</dbReference>
<proteinExistence type="inferred from homology"/>
<comment type="subcellular location">
    <subcellularLocation>
        <location evidence="1 9">Cytoplasm</location>
    </subcellularLocation>
</comment>
<reference evidence="11" key="1">
    <citation type="journal article" date="2019" name="Int. J. Syst. Evol. Microbiol.">
        <title>The Global Catalogue of Microorganisms (GCM) 10K type strain sequencing project: providing services to taxonomists for standard genome sequencing and annotation.</title>
        <authorList>
            <consortium name="The Broad Institute Genomics Platform"/>
            <consortium name="The Broad Institute Genome Sequencing Center for Infectious Disease"/>
            <person name="Wu L."/>
            <person name="Ma J."/>
        </authorList>
    </citation>
    <scope>NUCLEOTIDE SEQUENCE [LARGE SCALE GENOMIC DNA]</scope>
    <source>
        <strain evidence="11">KCTC 22280</strain>
    </source>
</reference>
<dbReference type="NCBIfam" id="NF000582">
    <property type="entry name" value="PRK00006.1"/>
    <property type="match status" value="1"/>
</dbReference>
<keyword evidence="11" id="KW-1185">Reference proteome</keyword>
<name>A0ABQ3B379_9GAMM</name>
<dbReference type="HAMAP" id="MF_00406">
    <property type="entry name" value="FabZ"/>
    <property type="match status" value="1"/>
</dbReference>
<evidence type="ECO:0000256" key="3">
    <source>
        <dbReference type="ARBA" id="ARBA00022490"/>
    </source>
</evidence>
<dbReference type="Gene3D" id="3.10.129.10">
    <property type="entry name" value="Hotdog Thioesterase"/>
    <property type="match status" value="1"/>
</dbReference>
<dbReference type="InterPro" id="IPR013114">
    <property type="entry name" value="FabA_FabZ"/>
</dbReference>
<evidence type="ECO:0000256" key="2">
    <source>
        <dbReference type="ARBA" id="ARBA00009174"/>
    </source>
</evidence>
<evidence type="ECO:0000313" key="10">
    <source>
        <dbReference type="EMBL" id="GGY76753.1"/>
    </source>
</evidence>
<keyword evidence="3 9" id="KW-0963">Cytoplasm</keyword>
<protein>
    <recommendedName>
        <fullName evidence="9">3-hydroxyacyl-[acyl-carrier-protein] dehydratase FabZ</fullName>
        <ecNumber evidence="9">4.2.1.59</ecNumber>
    </recommendedName>
    <alternativeName>
        <fullName evidence="9">(3R)-hydroxymyristoyl-[acyl-carrier-protein] dehydratase</fullName>
        <shortName evidence="9">(3R)-hydroxymyristoyl-ACP dehydrase</shortName>
    </alternativeName>
    <alternativeName>
        <fullName evidence="9">Beta-hydroxyacyl-ACP dehydratase</fullName>
    </alternativeName>
</protein>
<dbReference type="InterPro" id="IPR010084">
    <property type="entry name" value="FabZ"/>
</dbReference>
<dbReference type="PANTHER" id="PTHR30272:SF1">
    <property type="entry name" value="3-HYDROXYACYL-[ACYL-CARRIER-PROTEIN] DEHYDRATASE"/>
    <property type="match status" value="1"/>
</dbReference>
<organism evidence="10 11">
    <name type="scientific">Marinobacter zhanjiangensis</name>
    <dbReference type="NCBI Taxonomy" id="578215"/>
    <lineage>
        <taxon>Bacteria</taxon>
        <taxon>Pseudomonadati</taxon>
        <taxon>Pseudomonadota</taxon>
        <taxon>Gammaproteobacteria</taxon>
        <taxon>Pseudomonadales</taxon>
        <taxon>Marinobacteraceae</taxon>
        <taxon>Marinobacter</taxon>
    </lineage>
</organism>
<evidence type="ECO:0000256" key="6">
    <source>
        <dbReference type="ARBA" id="ARBA00023098"/>
    </source>
</evidence>
<evidence type="ECO:0000256" key="1">
    <source>
        <dbReference type="ARBA" id="ARBA00004496"/>
    </source>
</evidence>
<evidence type="ECO:0000256" key="5">
    <source>
        <dbReference type="ARBA" id="ARBA00022556"/>
    </source>
</evidence>
<dbReference type="EC" id="4.2.1.59" evidence="9"/>
<evidence type="ECO:0000256" key="8">
    <source>
        <dbReference type="ARBA" id="ARBA00025049"/>
    </source>
</evidence>
<comment type="function">
    <text evidence="8 9">Involved in unsaturated fatty acids biosynthesis. Catalyzes the dehydration of short chain beta-hydroxyacyl-ACPs and long chain saturated and unsaturated beta-hydroxyacyl-ACPs.</text>
</comment>
<keyword evidence="4 9" id="KW-0444">Lipid biosynthesis</keyword>
<sequence length="145" mass="16049">MMDIDEIKSFLPHQYPFLLLDRIVEVEKGVSIAGYKNVTINEPYFNGHFPGKPIMPGVLIIEAMAQVSGILGYVTAGRSAADGSIHLLAGSNKVRFKRPVRPGDQLRLESRLLSNKHGIWKFDCRGLVDGEVVCVAEIMSAERKP</sequence>
<evidence type="ECO:0000313" key="11">
    <source>
        <dbReference type="Proteomes" id="UP000601597"/>
    </source>
</evidence>
<dbReference type="RefSeq" id="WP_189576966.1">
    <property type="nucleotide sequence ID" value="NZ_BMXV01000005.1"/>
</dbReference>
<accession>A0ABQ3B379</accession>
<evidence type="ECO:0000256" key="7">
    <source>
        <dbReference type="ARBA" id="ARBA00023239"/>
    </source>
</evidence>
<dbReference type="EMBL" id="BMXV01000005">
    <property type="protein sequence ID" value="GGY76753.1"/>
    <property type="molecule type" value="Genomic_DNA"/>
</dbReference>
<comment type="catalytic activity">
    <reaction evidence="9">
        <text>a (3R)-hydroxyacyl-[ACP] = a (2E)-enoyl-[ACP] + H2O</text>
        <dbReference type="Rhea" id="RHEA:13097"/>
        <dbReference type="Rhea" id="RHEA-COMP:9925"/>
        <dbReference type="Rhea" id="RHEA-COMP:9945"/>
        <dbReference type="ChEBI" id="CHEBI:15377"/>
        <dbReference type="ChEBI" id="CHEBI:78784"/>
        <dbReference type="ChEBI" id="CHEBI:78827"/>
        <dbReference type="EC" id="4.2.1.59"/>
    </reaction>
</comment>
<gene>
    <name evidence="9 10" type="primary">fabZ</name>
    <name evidence="10" type="ORF">GCM10007071_25380</name>
</gene>
<dbReference type="PANTHER" id="PTHR30272">
    <property type="entry name" value="3-HYDROXYACYL-[ACYL-CARRIER-PROTEIN] DEHYDRATASE"/>
    <property type="match status" value="1"/>
</dbReference>
<keyword evidence="6 9" id="KW-0443">Lipid metabolism</keyword>
<dbReference type="SUPFAM" id="SSF54637">
    <property type="entry name" value="Thioesterase/thiol ester dehydrase-isomerase"/>
    <property type="match status" value="1"/>
</dbReference>
<evidence type="ECO:0000256" key="4">
    <source>
        <dbReference type="ARBA" id="ARBA00022516"/>
    </source>
</evidence>